<evidence type="ECO:0000313" key="2">
    <source>
        <dbReference type="EMBL" id="AGE60556.1"/>
    </source>
</evidence>
<sequence>MSTEKVEINSAVAEKTTEQQVQDLKEQGIDINTLESEDGSRVIASEPDTQTQNTENQRPEWLPEKFKNAEELSKAYSELEKQFSGQKAEPVKEETDEIAIPKPETVAPEVNTLDKYSEEYAENGELGEASYKELAKQGLSKELVDGYIAGQKAIADTQTAEIHSVVGGKAEYDELITWAGTNLSEAEQTAFNDLTATGTTEQIKMAVQGLMTKAGVTATSQQKFVQGDVNNISTEQFTSVSQVTDAMNDPRYDKDPVYRKEVERKLGNSSVF</sequence>
<feature type="region of interest" description="Disordered" evidence="1">
    <location>
        <begin position="1"/>
        <end position="103"/>
    </location>
</feature>
<proteinExistence type="predicted"/>
<evidence type="ECO:0000313" key="3">
    <source>
        <dbReference type="Proteomes" id="UP000011294"/>
    </source>
</evidence>
<dbReference type="InterPro" id="IPR008768">
    <property type="entry name" value="Gp9-like"/>
</dbReference>
<dbReference type="GO" id="GO:0019069">
    <property type="term" value="P:viral capsid assembly"/>
    <property type="evidence" value="ECO:0007669"/>
    <property type="project" value="InterPro"/>
</dbReference>
<organism evidence="2 3">
    <name type="scientific">Pelagibacter phage HTVC011P</name>
    <dbReference type="NCBI Taxonomy" id="1283078"/>
    <lineage>
        <taxon>Viruses</taxon>
        <taxon>Duplodnaviria</taxon>
        <taxon>Heunggongvirae</taxon>
        <taxon>Uroviricota</taxon>
        <taxon>Caudoviricetes</taxon>
        <taxon>Autographivirales</taxon>
        <taxon>Stopavirus</taxon>
        <taxon>Stopavirus HTVC011P</taxon>
    </lineage>
</organism>
<dbReference type="OrthoDB" id="22192at10239"/>
<dbReference type="GeneID" id="14697508"/>
<dbReference type="RefSeq" id="YP_007517786.1">
    <property type="nucleotide sequence ID" value="NC_020482.1"/>
</dbReference>
<dbReference type="KEGG" id="vg:14697508"/>
<dbReference type="Pfam" id="PF05396">
    <property type="entry name" value="Phage_T7_Capsid"/>
    <property type="match status" value="1"/>
</dbReference>
<name>M1IDU1_9CAUD</name>
<keyword evidence="3" id="KW-1185">Reference proteome</keyword>
<feature type="compositionally biased region" description="Polar residues" evidence="1">
    <location>
        <begin position="47"/>
        <end position="56"/>
    </location>
</feature>
<feature type="compositionally biased region" description="Basic and acidic residues" evidence="1">
    <location>
        <begin position="57"/>
        <end position="81"/>
    </location>
</feature>
<dbReference type="EMBL" id="KC465900">
    <property type="protein sequence ID" value="AGE60556.1"/>
    <property type="molecule type" value="Genomic_DNA"/>
</dbReference>
<dbReference type="Proteomes" id="UP000011294">
    <property type="component" value="Genome"/>
</dbReference>
<accession>M1IDU1</accession>
<evidence type="ECO:0000256" key="1">
    <source>
        <dbReference type="SAM" id="MobiDB-lite"/>
    </source>
</evidence>
<protein>
    <submittedName>
        <fullName evidence="2">Scaffolding protein</fullName>
    </submittedName>
</protein>
<reference evidence="2 3" key="1">
    <citation type="journal article" date="2013" name="Nature">
        <title>Abundant SAR11 viruses in the ocean.</title>
        <authorList>
            <person name="Zhao Y."/>
            <person name="Temperton B."/>
            <person name="Thrash J.C."/>
            <person name="Schwalbach M.S."/>
            <person name="Vergin K.L."/>
            <person name="Landry Z.C."/>
            <person name="Ellisman M."/>
            <person name="Deerinck T."/>
            <person name="Sullivan M.B."/>
            <person name="Giovannoni S.J."/>
        </authorList>
    </citation>
    <scope>NUCLEOTIDE SEQUENCE [LARGE SCALE GENOMIC DNA]</scope>
</reference>